<feature type="region of interest" description="Disordered" evidence="4">
    <location>
        <begin position="81"/>
        <end position="114"/>
    </location>
</feature>
<evidence type="ECO:0000256" key="1">
    <source>
        <dbReference type="ARBA" id="ARBA00023015"/>
    </source>
</evidence>
<dbReference type="EMBL" id="JBHLYR010000063">
    <property type="protein sequence ID" value="MFB9994607.1"/>
    <property type="molecule type" value="Genomic_DNA"/>
</dbReference>
<dbReference type="InterPro" id="IPR011663">
    <property type="entry name" value="UTRA"/>
</dbReference>
<dbReference type="InterPro" id="IPR036388">
    <property type="entry name" value="WH-like_DNA-bd_sf"/>
</dbReference>
<dbReference type="SMART" id="SM00866">
    <property type="entry name" value="UTRA"/>
    <property type="match status" value="1"/>
</dbReference>
<comment type="caution">
    <text evidence="6">The sequence shown here is derived from an EMBL/GenBank/DDBJ whole genome shotgun (WGS) entry which is preliminary data.</text>
</comment>
<keyword evidence="7" id="KW-1185">Reference proteome</keyword>
<name>A0ABV6B4E4_9DEIO</name>
<feature type="domain" description="HTH gntR-type" evidence="5">
    <location>
        <begin position="17"/>
        <end position="85"/>
    </location>
</feature>
<proteinExistence type="predicted"/>
<evidence type="ECO:0000313" key="7">
    <source>
        <dbReference type="Proteomes" id="UP001589733"/>
    </source>
</evidence>
<dbReference type="InterPro" id="IPR036390">
    <property type="entry name" value="WH_DNA-bd_sf"/>
</dbReference>
<keyword evidence="2" id="KW-0238">DNA-binding</keyword>
<dbReference type="InterPro" id="IPR050679">
    <property type="entry name" value="Bact_HTH_transcr_reg"/>
</dbReference>
<dbReference type="PANTHER" id="PTHR44846:SF1">
    <property type="entry name" value="MANNOSYL-D-GLYCERATE TRANSPORT_METABOLISM SYSTEM REPRESSOR MNGR-RELATED"/>
    <property type="match status" value="1"/>
</dbReference>
<dbReference type="Gene3D" id="3.40.1410.10">
    <property type="entry name" value="Chorismate lyase-like"/>
    <property type="match status" value="1"/>
</dbReference>
<dbReference type="InterPro" id="IPR028978">
    <property type="entry name" value="Chorismate_lyase_/UTRA_dom_sf"/>
</dbReference>
<dbReference type="PRINTS" id="PR00035">
    <property type="entry name" value="HTHGNTR"/>
</dbReference>
<dbReference type="CDD" id="cd07377">
    <property type="entry name" value="WHTH_GntR"/>
    <property type="match status" value="1"/>
</dbReference>
<protein>
    <submittedName>
        <fullName evidence="6">GntR family transcriptional regulator</fullName>
    </submittedName>
</protein>
<dbReference type="PANTHER" id="PTHR44846">
    <property type="entry name" value="MANNOSYL-D-GLYCERATE TRANSPORT/METABOLISM SYSTEM REPRESSOR MNGR-RELATED"/>
    <property type="match status" value="1"/>
</dbReference>
<evidence type="ECO:0000256" key="2">
    <source>
        <dbReference type="ARBA" id="ARBA00023125"/>
    </source>
</evidence>
<gene>
    <name evidence="6" type="ORF">ACFFLM_21850</name>
</gene>
<keyword evidence="3" id="KW-0804">Transcription</keyword>
<dbReference type="Proteomes" id="UP001589733">
    <property type="component" value="Unassembled WGS sequence"/>
</dbReference>
<dbReference type="RefSeq" id="WP_380015721.1">
    <property type="nucleotide sequence ID" value="NZ_JBHLYR010000063.1"/>
</dbReference>
<evidence type="ECO:0000259" key="5">
    <source>
        <dbReference type="PROSITE" id="PS50949"/>
    </source>
</evidence>
<dbReference type="Pfam" id="PF00392">
    <property type="entry name" value="GntR"/>
    <property type="match status" value="1"/>
</dbReference>
<dbReference type="Gene3D" id="1.10.10.10">
    <property type="entry name" value="Winged helix-like DNA-binding domain superfamily/Winged helix DNA-binding domain"/>
    <property type="match status" value="1"/>
</dbReference>
<evidence type="ECO:0000313" key="6">
    <source>
        <dbReference type="EMBL" id="MFB9994607.1"/>
    </source>
</evidence>
<dbReference type="Pfam" id="PF07702">
    <property type="entry name" value="UTRA"/>
    <property type="match status" value="1"/>
</dbReference>
<dbReference type="SMART" id="SM00345">
    <property type="entry name" value="HTH_GNTR"/>
    <property type="match status" value="1"/>
</dbReference>
<dbReference type="PROSITE" id="PS50949">
    <property type="entry name" value="HTH_GNTR"/>
    <property type="match status" value="1"/>
</dbReference>
<evidence type="ECO:0000256" key="4">
    <source>
        <dbReference type="SAM" id="MobiDB-lite"/>
    </source>
</evidence>
<accession>A0ABV6B4E4</accession>
<organism evidence="6 7">
    <name type="scientific">Deinococcus oregonensis</name>
    <dbReference type="NCBI Taxonomy" id="1805970"/>
    <lineage>
        <taxon>Bacteria</taxon>
        <taxon>Thermotogati</taxon>
        <taxon>Deinococcota</taxon>
        <taxon>Deinococci</taxon>
        <taxon>Deinococcales</taxon>
        <taxon>Deinococcaceae</taxon>
        <taxon>Deinococcus</taxon>
    </lineage>
</organism>
<dbReference type="SUPFAM" id="SSF46785">
    <property type="entry name" value="Winged helix' DNA-binding domain"/>
    <property type="match status" value="1"/>
</dbReference>
<dbReference type="SUPFAM" id="SSF64288">
    <property type="entry name" value="Chorismate lyase-like"/>
    <property type="match status" value="1"/>
</dbReference>
<dbReference type="InterPro" id="IPR000524">
    <property type="entry name" value="Tscrpt_reg_HTH_GntR"/>
</dbReference>
<sequence>MTTALPWVIPLDAESATPVYVQVAQGLEQGIGAGAISRGSALPAERELAHTLGVSRVTVRQALAVLAQRGLLVRRHGSGTFVSSADQPGLPDHTAQPEAAPQDTRPASGHLDSRPLGLLTGFSDDIRSRGLIPGARVLRFERGYPTPQEAMTLALSPTEGVIRLRRLRTASGEPLAIEDSTLPAALAGDLTLDAVTDASLYALLAARGLRPHRAIRHLRAVNAGAELAALLDIAPGAALIATERVSWTAEGRPIEHARAHYRGDRYDFVMELQGGQEGAEREK</sequence>
<reference evidence="6 7" key="1">
    <citation type="submission" date="2024-09" db="EMBL/GenBank/DDBJ databases">
        <authorList>
            <person name="Sun Q."/>
            <person name="Mori K."/>
        </authorList>
    </citation>
    <scope>NUCLEOTIDE SEQUENCE [LARGE SCALE GENOMIC DNA]</scope>
    <source>
        <strain evidence="6 7">JCM 13503</strain>
    </source>
</reference>
<keyword evidence="1" id="KW-0805">Transcription regulation</keyword>
<evidence type="ECO:0000256" key="3">
    <source>
        <dbReference type="ARBA" id="ARBA00023163"/>
    </source>
</evidence>